<evidence type="ECO:0000313" key="2">
    <source>
        <dbReference type="Proteomes" id="UP000219338"/>
    </source>
</evidence>
<evidence type="ECO:0000313" key="1">
    <source>
        <dbReference type="EMBL" id="SJL04805.1"/>
    </source>
</evidence>
<organism evidence="1 2">
    <name type="scientific">Armillaria ostoyae</name>
    <name type="common">Armillaria root rot fungus</name>
    <dbReference type="NCBI Taxonomy" id="47428"/>
    <lineage>
        <taxon>Eukaryota</taxon>
        <taxon>Fungi</taxon>
        <taxon>Dikarya</taxon>
        <taxon>Basidiomycota</taxon>
        <taxon>Agaricomycotina</taxon>
        <taxon>Agaricomycetes</taxon>
        <taxon>Agaricomycetidae</taxon>
        <taxon>Agaricales</taxon>
        <taxon>Marasmiineae</taxon>
        <taxon>Physalacriaceae</taxon>
        <taxon>Armillaria</taxon>
    </lineage>
</organism>
<gene>
    <name evidence="1" type="ORF">ARMOST_08176</name>
</gene>
<dbReference type="AlphaFoldDB" id="A0A284R7U6"/>
<proteinExistence type="predicted"/>
<reference evidence="2" key="1">
    <citation type="journal article" date="2017" name="Nat. Ecol. Evol.">
        <title>Genome expansion and lineage-specific genetic innovations in the forest pathogenic fungi Armillaria.</title>
        <authorList>
            <person name="Sipos G."/>
            <person name="Prasanna A.N."/>
            <person name="Walter M.C."/>
            <person name="O'Connor E."/>
            <person name="Balint B."/>
            <person name="Krizsan K."/>
            <person name="Kiss B."/>
            <person name="Hess J."/>
            <person name="Varga T."/>
            <person name="Slot J."/>
            <person name="Riley R."/>
            <person name="Boka B."/>
            <person name="Rigling D."/>
            <person name="Barry K."/>
            <person name="Lee J."/>
            <person name="Mihaltcheva S."/>
            <person name="LaButti K."/>
            <person name="Lipzen A."/>
            <person name="Waldron R."/>
            <person name="Moloney N.M."/>
            <person name="Sperisen C."/>
            <person name="Kredics L."/>
            <person name="Vagvoelgyi C."/>
            <person name="Patrignani A."/>
            <person name="Fitzpatrick D."/>
            <person name="Nagy I."/>
            <person name="Doyle S."/>
            <person name="Anderson J.B."/>
            <person name="Grigoriev I.V."/>
            <person name="Gueldener U."/>
            <person name="Muensterkoetter M."/>
            <person name="Nagy L.G."/>
        </authorList>
    </citation>
    <scope>NUCLEOTIDE SEQUENCE [LARGE SCALE GENOMIC DNA]</scope>
    <source>
        <strain evidence="2">C18/9</strain>
    </source>
</reference>
<dbReference type="Proteomes" id="UP000219338">
    <property type="component" value="Unassembled WGS sequence"/>
</dbReference>
<dbReference type="EMBL" id="FUEG01000005">
    <property type="protein sequence ID" value="SJL04805.1"/>
    <property type="molecule type" value="Genomic_DNA"/>
</dbReference>
<name>A0A284R7U6_ARMOS</name>
<sequence length="60" mass="6692">MKTPVVEDFEPVIRNQPSESSYRLEKDRSSTIDSLLSTIPTAISESDFPGNMSSFESKPL</sequence>
<protein>
    <submittedName>
        <fullName evidence="1">Uncharacterized protein</fullName>
    </submittedName>
</protein>
<accession>A0A284R7U6</accession>
<keyword evidence="2" id="KW-1185">Reference proteome</keyword>